<evidence type="ECO:0000256" key="7">
    <source>
        <dbReference type="ARBA" id="ARBA00023204"/>
    </source>
</evidence>
<dbReference type="InterPro" id="IPR023546">
    <property type="entry name" value="MGMT"/>
</dbReference>
<dbReference type="PROSITE" id="PS00374">
    <property type="entry name" value="MGMT"/>
    <property type="match status" value="1"/>
</dbReference>
<dbReference type="PANTHER" id="PTHR10815">
    <property type="entry name" value="METHYLATED-DNA--PROTEIN-CYSTEINE METHYLTRANSFERASE"/>
    <property type="match status" value="1"/>
</dbReference>
<dbReference type="SUPFAM" id="SSF53155">
    <property type="entry name" value="Methylated DNA-protein cysteine methyltransferase domain"/>
    <property type="match status" value="1"/>
</dbReference>
<dbReference type="GO" id="GO:0006307">
    <property type="term" value="P:DNA alkylation repair"/>
    <property type="evidence" value="ECO:0007669"/>
    <property type="project" value="UniProtKB-UniRule"/>
</dbReference>
<evidence type="ECO:0000259" key="10">
    <source>
        <dbReference type="Pfam" id="PF01035"/>
    </source>
</evidence>
<dbReference type="InterPro" id="IPR036217">
    <property type="entry name" value="MethylDNA_cys_MeTrfase_DNAb"/>
</dbReference>
<evidence type="ECO:0000256" key="3">
    <source>
        <dbReference type="ARBA" id="ARBA00022490"/>
    </source>
</evidence>
<evidence type="ECO:0000313" key="13">
    <source>
        <dbReference type="Proteomes" id="UP000245998"/>
    </source>
</evidence>
<dbReference type="GO" id="GO:0005737">
    <property type="term" value="C:cytoplasm"/>
    <property type="evidence" value="ECO:0007669"/>
    <property type="project" value="UniProtKB-SubCell"/>
</dbReference>
<feature type="domain" description="Methylated-DNA-[protein]-cysteine S-methyltransferase DNA binding" evidence="10">
    <location>
        <begin position="91"/>
        <end position="170"/>
    </location>
</feature>
<dbReference type="OrthoDB" id="9802228at2"/>
<dbReference type="RefSeq" id="WP_116554779.1">
    <property type="nucleotide sequence ID" value="NZ_QCZG01000019.1"/>
</dbReference>
<keyword evidence="13" id="KW-1185">Reference proteome</keyword>
<dbReference type="HAMAP" id="MF_00772">
    <property type="entry name" value="OGT"/>
    <property type="match status" value="1"/>
</dbReference>
<comment type="similarity">
    <text evidence="2 9">Belongs to the MGMT family.</text>
</comment>
<comment type="miscellaneous">
    <text evidence="9">This enzyme catalyzes only one turnover and therefore is not strictly catalytic. According to one definition, an enzyme is a biocatalyst that acts repeatedly and over many reaction cycles.</text>
</comment>
<dbReference type="Pfam" id="PF02870">
    <property type="entry name" value="Methyltransf_1N"/>
    <property type="match status" value="1"/>
</dbReference>
<dbReference type="PANTHER" id="PTHR10815:SF5">
    <property type="entry name" value="METHYLATED-DNA--PROTEIN-CYSTEINE METHYLTRANSFERASE"/>
    <property type="match status" value="1"/>
</dbReference>
<comment type="caution">
    <text evidence="12">The sequence shown here is derived from an EMBL/GenBank/DDBJ whole genome shotgun (WGS) entry which is preliminary data.</text>
</comment>
<keyword evidence="7 9" id="KW-0234">DNA repair</keyword>
<comment type="subcellular location">
    <subcellularLocation>
        <location evidence="9">Cytoplasm</location>
    </subcellularLocation>
</comment>
<evidence type="ECO:0000256" key="1">
    <source>
        <dbReference type="ARBA" id="ARBA00001286"/>
    </source>
</evidence>
<feature type="active site" description="Nucleophile; methyl group acceptor" evidence="9">
    <location>
        <position position="142"/>
    </location>
</feature>
<dbReference type="InterPro" id="IPR036631">
    <property type="entry name" value="MGMT_N_sf"/>
</dbReference>
<keyword evidence="3 9" id="KW-0963">Cytoplasm</keyword>
<evidence type="ECO:0000256" key="4">
    <source>
        <dbReference type="ARBA" id="ARBA00022603"/>
    </source>
</evidence>
<evidence type="ECO:0000256" key="2">
    <source>
        <dbReference type="ARBA" id="ARBA00008711"/>
    </source>
</evidence>
<keyword evidence="5 9" id="KW-0808">Transferase</keyword>
<dbReference type="InterPro" id="IPR036388">
    <property type="entry name" value="WH-like_DNA-bd_sf"/>
</dbReference>
<dbReference type="Pfam" id="PF01035">
    <property type="entry name" value="DNA_binding_1"/>
    <property type="match status" value="1"/>
</dbReference>
<protein>
    <recommendedName>
        <fullName evidence="9">Methylated-DNA--protein-cysteine methyltransferase</fullName>
        <ecNumber evidence="9">2.1.1.63</ecNumber>
    </recommendedName>
    <alternativeName>
        <fullName evidence="9">6-O-methylguanine-DNA methyltransferase</fullName>
        <shortName evidence="9">MGMT</shortName>
    </alternativeName>
    <alternativeName>
        <fullName evidence="9">O-6-methylguanine-DNA-alkyltransferase</fullName>
    </alternativeName>
</protein>
<organism evidence="12 13">
    <name type="scientific">Pueribacillus theae</name>
    <dbReference type="NCBI Taxonomy" id="2171751"/>
    <lineage>
        <taxon>Bacteria</taxon>
        <taxon>Bacillati</taxon>
        <taxon>Bacillota</taxon>
        <taxon>Bacilli</taxon>
        <taxon>Bacillales</taxon>
        <taxon>Bacillaceae</taxon>
        <taxon>Pueribacillus</taxon>
    </lineage>
</organism>
<accession>A0A2U1K0N0</accession>
<dbReference type="GO" id="GO:0003908">
    <property type="term" value="F:methylated-DNA-[protein]-cysteine S-methyltransferase activity"/>
    <property type="evidence" value="ECO:0007669"/>
    <property type="project" value="UniProtKB-UniRule"/>
</dbReference>
<dbReference type="EMBL" id="QCZG01000019">
    <property type="protein sequence ID" value="PWA11047.1"/>
    <property type="molecule type" value="Genomic_DNA"/>
</dbReference>
<gene>
    <name evidence="12" type="ORF">DCC39_10110</name>
</gene>
<dbReference type="GO" id="GO:0032259">
    <property type="term" value="P:methylation"/>
    <property type="evidence" value="ECO:0007669"/>
    <property type="project" value="UniProtKB-KW"/>
</dbReference>
<evidence type="ECO:0000256" key="9">
    <source>
        <dbReference type="HAMAP-Rule" id="MF_00772"/>
    </source>
</evidence>
<keyword evidence="6 9" id="KW-0227">DNA damage</keyword>
<dbReference type="InterPro" id="IPR001497">
    <property type="entry name" value="MethylDNA_cys_MeTrfase_AS"/>
</dbReference>
<dbReference type="NCBIfam" id="TIGR00589">
    <property type="entry name" value="ogt"/>
    <property type="match status" value="1"/>
</dbReference>
<evidence type="ECO:0000256" key="8">
    <source>
        <dbReference type="ARBA" id="ARBA00049348"/>
    </source>
</evidence>
<feature type="domain" description="Methylguanine DNA methyltransferase ribonuclease-like" evidence="11">
    <location>
        <begin position="7"/>
        <end position="87"/>
    </location>
</feature>
<dbReference type="EC" id="2.1.1.63" evidence="9"/>
<evidence type="ECO:0000313" key="12">
    <source>
        <dbReference type="EMBL" id="PWA11047.1"/>
    </source>
</evidence>
<reference evidence="12 13" key="1">
    <citation type="submission" date="2018-04" db="EMBL/GenBank/DDBJ databases">
        <title>Camelliibacillus theae gen. nov., sp. nov., isolated from Pu'er tea.</title>
        <authorList>
            <person name="Niu L."/>
        </authorList>
    </citation>
    <scope>NUCLEOTIDE SEQUENCE [LARGE SCALE GENOMIC DNA]</scope>
    <source>
        <strain evidence="12 13">T8</strain>
    </source>
</reference>
<dbReference type="Gene3D" id="1.10.10.10">
    <property type="entry name" value="Winged helix-like DNA-binding domain superfamily/Winged helix DNA-binding domain"/>
    <property type="match status" value="1"/>
</dbReference>
<evidence type="ECO:0000256" key="5">
    <source>
        <dbReference type="ARBA" id="ARBA00022679"/>
    </source>
</evidence>
<proteinExistence type="inferred from homology"/>
<comment type="catalytic activity">
    <reaction evidence="1 9">
        <text>a 4-O-methyl-thymidine in DNA + L-cysteinyl-[protein] = a thymidine in DNA + S-methyl-L-cysteinyl-[protein]</text>
        <dbReference type="Rhea" id="RHEA:53428"/>
        <dbReference type="Rhea" id="RHEA-COMP:10131"/>
        <dbReference type="Rhea" id="RHEA-COMP:10132"/>
        <dbReference type="Rhea" id="RHEA-COMP:13555"/>
        <dbReference type="Rhea" id="RHEA-COMP:13556"/>
        <dbReference type="ChEBI" id="CHEBI:29950"/>
        <dbReference type="ChEBI" id="CHEBI:82612"/>
        <dbReference type="ChEBI" id="CHEBI:137386"/>
        <dbReference type="ChEBI" id="CHEBI:137387"/>
        <dbReference type="EC" id="2.1.1.63"/>
    </reaction>
</comment>
<dbReference type="AlphaFoldDB" id="A0A2U1K0N0"/>
<evidence type="ECO:0000259" key="11">
    <source>
        <dbReference type="Pfam" id="PF02870"/>
    </source>
</evidence>
<evidence type="ECO:0000256" key="6">
    <source>
        <dbReference type="ARBA" id="ARBA00022763"/>
    </source>
</evidence>
<dbReference type="FunFam" id="1.10.10.10:FF:000214">
    <property type="entry name" value="Methylated-DNA--protein-cysteine methyltransferase"/>
    <property type="match status" value="1"/>
</dbReference>
<dbReference type="CDD" id="cd06445">
    <property type="entry name" value="ATase"/>
    <property type="match status" value="1"/>
</dbReference>
<dbReference type="Proteomes" id="UP000245998">
    <property type="component" value="Unassembled WGS sequence"/>
</dbReference>
<name>A0A2U1K0N0_9BACI</name>
<keyword evidence="4 9" id="KW-0489">Methyltransferase</keyword>
<dbReference type="InterPro" id="IPR008332">
    <property type="entry name" value="MethylG_MeTrfase_N"/>
</dbReference>
<sequence length="178" mass="19533">MNSCGIIFYGGMESPIGRLTIFASAKGICALQFGDQDQALMNVKTKLAKFSSKLDFVCDERKVEEAMIQLKEYFSGIRKTFDLPLDLHGTPFQLKVWEELSGIAYGKTVSYKDVAAAIGMPKAVRAVGGANNRNPVPIIIPCHRVIGTNGSLVGYGGGLQKKEYLLHLEKSPYRRLTS</sequence>
<comment type="catalytic activity">
    <reaction evidence="8 9">
        <text>a 6-O-methyl-2'-deoxyguanosine in DNA + L-cysteinyl-[protein] = S-methyl-L-cysteinyl-[protein] + a 2'-deoxyguanosine in DNA</text>
        <dbReference type="Rhea" id="RHEA:24000"/>
        <dbReference type="Rhea" id="RHEA-COMP:10131"/>
        <dbReference type="Rhea" id="RHEA-COMP:10132"/>
        <dbReference type="Rhea" id="RHEA-COMP:11367"/>
        <dbReference type="Rhea" id="RHEA-COMP:11368"/>
        <dbReference type="ChEBI" id="CHEBI:29950"/>
        <dbReference type="ChEBI" id="CHEBI:82612"/>
        <dbReference type="ChEBI" id="CHEBI:85445"/>
        <dbReference type="ChEBI" id="CHEBI:85448"/>
        <dbReference type="EC" id="2.1.1.63"/>
    </reaction>
</comment>
<dbReference type="SUPFAM" id="SSF46767">
    <property type="entry name" value="Methylated DNA-protein cysteine methyltransferase, C-terminal domain"/>
    <property type="match status" value="1"/>
</dbReference>
<dbReference type="InterPro" id="IPR014048">
    <property type="entry name" value="MethylDNA_cys_MeTrfase_DNA-bd"/>
</dbReference>
<dbReference type="Gene3D" id="3.30.160.70">
    <property type="entry name" value="Methylated DNA-protein cysteine methyltransferase domain"/>
    <property type="match status" value="1"/>
</dbReference>
<comment type="function">
    <text evidence="9">Involved in the cellular defense against the biological effects of O6-methylguanine (O6-MeG) and O4-methylthymine (O4-MeT) in DNA. Repairs the methylated nucleobase in DNA by stoichiometrically transferring the methyl group to a cysteine residue in the enzyme. This is a suicide reaction: the enzyme is irreversibly inactivated.</text>
</comment>